<comment type="caution">
    <text evidence="1">The sequence shown here is derived from an EMBL/GenBank/DDBJ whole genome shotgun (WGS) entry which is preliminary data.</text>
</comment>
<evidence type="ECO:0000313" key="2">
    <source>
        <dbReference type="Proteomes" id="UP001500279"/>
    </source>
</evidence>
<dbReference type="Pfam" id="PF14559">
    <property type="entry name" value="TPR_19"/>
    <property type="match status" value="1"/>
</dbReference>
<proteinExistence type="predicted"/>
<keyword evidence="2" id="KW-1185">Reference proteome</keyword>
<dbReference type="SUPFAM" id="SSF144059">
    <property type="entry name" value="ImpE-like"/>
    <property type="match status" value="1"/>
</dbReference>
<dbReference type="InterPro" id="IPR011990">
    <property type="entry name" value="TPR-like_helical_dom_sf"/>
</dbReference>
<gene>
    <name evidence="1" type="primary">tagJ</name>
    <name evidence="1" type="ORF">GCM10009107_31360</name>
</gene>
<evidence type="ECO:0000313" key="1">
    <source>
        <dbReference type="EMBL" id="GAA0754646.1"/>
    </source>
</evidence>
<name>A0ABN1K4N1_9BURK</name>
<dbReference type="EMBL" id="BAAAEW010000020">
    <property type="protein sequence ID" value="GAA0754646.1"/>
    <property type="molecule type" value="Genomic_DNA"/>
</dbReference>
<reference evidence="1 2" key="1">
    <citation type="journal article" date="2019" name="Int. J. Syst. Evol. Microbiol.">
        <title>The Global Catalogue of Microorganisms (GCM) 10K type strain sequencing project: providing services to taxonomists for standard genome sequencing and annotation.</title>
        <authorList>
            <consortium name="The Broad Institute Genomics Platform"/>
            <consortium name="The Broad Institute Genome Sequencing Center for Infectious Disease"/>
            <person name="Wu L."/>
            <person name="Ma J."/>
        </authorList>
    </citation>
    <scope>NUCLEOTIDE SEQUENCE [LARGE SCALE GENOMIC DNA]</scope>
    <source>
        <strain evidence="1 2">JCM 15503</strain>
    </source>
</reference>
<dbReference type="InterPro" id="IPR009211">
    <property type="entry name" value="TagJ"/>
</dbReference>
<dbReference type="RefSeq" id="WP_141289175.1">
    <property type="nucleotide sequence ID" value="NZ_BAAAEW010000020.1"/>
</dbReference>
<dbReference type="Gene3D" id="1.25.40.10">
    <property type="entry name" value="Tetratricopeptide repeat domain"/>
    <property type="match status" value="1"/>
</dbReference>
<organism evidence="1 2">
    <name type="scientific">Ideonella azotifigens</name>
    <dbReference type="NCBI Taxonomy" id="513160"/>
    <lineage>
        <taxon>Bacteria</taxon>
        <taxon>Pseudomonadati</taxon>
        <taxon>Pseudomonadota</taxon>
        <taxon>Betaproteobacteria</taxon>
        <taxon>Burkholderiales</taxon>
        <taxon>Sphaerotilaceae</taxon>
        <taxon>Ideonella</taxon>
    </lineage>
</organism>
<dbReference type="Proteomes" id="UP001500279">
    <property type="component" value="Unassembled WGS sequence"/>
</dbReference>
<accession>A0ABN1K4N1</accession>
<protein>
    <submittedName>
        <fullName evidence="1">Type VI secretion system accessory protein TagJ</fullName>
    </submittedName>
</protein>
<dbReference type="Pfam" id="PF07024">
    <property type="entry name" value="ImpE"/>
    <property type="match status" value="1"/>
</dbReference>
<sequence>MDTIKELVAAGRPGEALAQAQQQVRAKPEDAKLRVLLFQLLVVTGQWQRASTQLEVCGELDAEALPMVNTYREALKCELVREAVFDGKTTPMLFGQPAEWVALLVQALQQQAEGNAGAARSLREQALAQAETVAGALDGTPFEWVCDADSRLGPVLEAVVNGRYAWVPFSALSKVQIEAPGDLRDLVWLPAHLWFPNGGETVALIPTRYPRSTNWDDERVWMARRTEWTPLDPPNVEQYAGVGQRVFATDAGEHSLLDVRCIELGQSGAKA</sequence>
<dbReference type="PIRSF" id="PIRSF029288">
    <property type="entry name" value="SciE_ImpE"/>
    <property type="match status" value="1"/>
</dbReference>